<dbReference type="EMBL" id="JASHID010000003">
    <property type="protein sequence ID" value="MDI9864005.1"/>
    <property type="molecule type" value="Genomic_DNA"/>
</dbReference>
<dbReference type="RefSeq" id="WP_283369239.1">
    <property type="nucleotide sequence ID" value="NZ_JASHID010000003.1"/>
</dbReference>
<gene>
    <name evidence="1" type="ORF">QM480_06700</name>
</gene>
<sequence length="65" mass="7582">MFLLTKKIGSLINLERCPEHNIPAKFEMFGDEVKISCCCGMFLDMMNKKFEDDLKMELQKILPKP</sequence>
<evidence type="ECO:0000313" key="2">
    <source>
        <dbReference type="Proteomes" id="UP001236569"/>
    </source>
</evidence>
<protein>
    <submittedName>
        <fullName evidence="1">Uncharacterized protein</fullName>
    </submittedName>
</protein>
<dbReference type="Proteomes" id="UP001236569">
    <property type="component" value="Unassembled WGS sequence"/>
</dbReference>
<reference evidence="1 2" key="1">
    <citation type="submission" date="2023-05" db="EMBL/GenBank/DDBJ databases">
        <title>Novel species of genus Flectobacillus isolated from stream in China.</title>
        <authorList>
            <person name="Lu H."/>
        </authorList>
    </citation>
    <scope>NUCLEOTIDE SEQUENCE [LARGE SCALE GENOMIC DNA]</scope>
    <source>
        <strain evidence="1 2">DC10W</strain>
    </source>
</reference>
<accession>A0ABT6YK87</accession>
<organism evidence="1 2">
    <name type="scientific">Flectobacillus longus</name>
    <dbReference type="NCBI Taxonomy" id="2984207"/>
    <lineage>
        <taxon>Bacteria</taxon>
        <taxon>Pseudomonadati</taxon>
        <taxon>Bacteroidota</taxon>
        <taxon>Cytophagia</taxon>
        <taxon>Cytophagales</taxon>
        <taxon>Flectobacillaceae</taxon>
        <taxon>Flectobacillus</taxon>
    </lineage>
</organism>
<proteinExistence type="predicted"/>
<name>A0ABT6YK87_9BACT</name>
<keyword evidence="2" id="KW-1185">Reference proteome</keyword>
<comment type="caution">
    <text evidence="1">The sequence shown here is derived from an EMBL/GenBank/DDBJ whole genome shotgun (WGS) entry which is preliminary data.</text>
</comment>
<evidence type="ECO:0000313" key="1">
    <source>
        <dbReference type="EMBL" id="MDI9864005.1"/>
    </source>
</evidence>